<organism evidence="2 3">
    <name type="scientific">Hyphomicrobium denitrificans 1NES1</name>
    <dbReference type="NCBI Taxonomy" id="670307"/>
    <lineage>
        <taxon>Bacteria</taxon>
        <taxon>Pseudomonadati</taxon>
        <taxon>Pseudomonadota</taxon>
        <taxon>Alphaproteobacteria</taxon>
        <taxon>Hyphomicrobiales</taxon>
        <taxon>Hyphomicrobiaceae</taxon>
        <taxon>Hyphomicrobium</taxon>
    </lineage>
</organism>
<feature type="compositionally biased region" description="Polar residues" evidence="1">
    <location>
        <begin position="37"/>
        <end position="49"/>
    </location>
</feature>
<dbReference type="Proteomes" id="UP000005952">
    <property type="component" value="Chromosome"/>
</dbReference>
<dbReference type="RefSeq" id="WP_015597537.1">
    <property type="nucleotide sequence ID" value="NC_021172.1"/>
</dbReference>
<evidence type="ECO:0000313" key="3">
    <source>
        <dbReference type="Proteomes" id="UP000005952"/>
    </source>
</evidence>
<feature type="region of interest" description="Disordered" evidence="1">
    <location>
        <begin position="37"/>
        <end position="67"/>
    </location>
</feature>
<evidence type="ECO:0000313" key="2">
    <source>
        <dbReference type="EMBL" id="AGK57502.1"/>
    </source>
</evidence>
<dbReference type="AlphaFoldDB" id="N0B5N4"/>
<name>N0B5N4_9HYPH</name>
<dbReference type="HOGENOM" id="CLU_1658429_0_0_5"/>
<keyword evidence="3" id="KW-1185">Reference proteome</keyword>
<sequence length="159" mass="17379">MARITDICSDIAIKLTAATSRGEKVHTQFLVASHSNENMSECGENQSSLRRPKALRGNSQQAGLPQEAQRIEAGGMVDRSEFATFMGELNALRLRMMTVSFYERVEEVSRQIADATESGDELGSEEVSDNDQALKSIRDAIANAVLLLPYHGAGARHAR</sequence>
<gene>
    <name evidence="2" type="ORF">HYPDE_29118</name>
</gene>
<reference evidence="2 3" key="1">
    <citation type="journal article" date="2013" name="Genome Announc.">
        <title>Genome sequences for three denitrifying bacterial strains isolated from a uranium- and nitrate-contaminated subsurface environment.</title>
        <authorList>
            <person name="Venkatramanan R."/>
            <person name="Prakash O."/>
            <person name="Woyke T."/>
            <person name="Chain P."/>
            <person name="Goodwin L.A."/>
            <person name="Watson D."/>
            <person name="Brooks S."/>
            <person name="Kostka J.E."/>
            <person name="Green S.J."/>
        </authorList>
    </citation>
    <scope>NUCLEOTIDE SEQUENCE [LARGE SCALE GENOMIC DNA]</scope>
    <source>
        <strain evidence="2 3">1NES1</strain>
    </source>
</reference>
<dbReference type="EMBL" id="CP005587">
    <property type="protein sequence ID" value="AGK57502.1"/>
    <property type="molecule type" value="Genomic_DNA"/>
</dbReference>
<protein>
    <submittedName>
        <fullName evidence="2">Uncharacterized protein</fullName>
    </submittedName>
</protein>
<accession>N0B5N4</accession>
<proteinExistence type="predicted"/>
<dbReference type="OrthoDB" id="7932489at2"/>
<dbReference type="KEGG" id="hdt:HYPDE_29118"/>
<evidence type="ECO:0000256" key="1">
    <source>
        <dbReference type="SAM" id="MobiDB-lite"/>
    </source>
</evidence>